<evidence type="ECO:0000256" key="1">
    <source>
        <dbReference type="SAM" id="Phobius"/>
    </source>
</evidence>
<sequence length="146" mass="15774">MNAAQKKALGITGGLVAVIAIVAIVIFLVYTRSNPQANPFQLQMGHTLSSDGTAITDNGTSFSRTKPIYAIADYPDTGVTKDHTAILAVISESTGQVIQQQQVEEDESTQQIKMELDNANWEPGIYELTFARSGTMVGTINFSLHQ</sequence>
<dbReference type="RefSeq" id="WP_141449293.1">
    <property type="nucleotide sequence ID" value="NZ_CP041217.1"/>
</dbReference>
<accession>A0A4Y6UYB2</accession>
<evidence type="ECO:0000313" key="2">
    <source>
        <dbReference type="EMBL" id="QDH22752.1"/>
    </source>
</evidence>
<proteinExistence type="predicted"/>
<dbReference type="AlphaFoldDB" id="A0A4Y6UYB2"/>
<evidence type="ECO:0000313" key="3">
    <source>
        <dbReference type="Proteomes" id="UP000316968"/>
    </source>
</evidence>
<keyword evidence="1" id="KW-0812">Transmembrane</keyword>
<dbReference type="Proteomes" id="UP000316968">
    <property type="component" value="Chromosome"/>
</dbReference>
<dbReference type="KEGG" id="saca:FFV09_19035"/>
<organism evidence="2 3">
    <name type="scientific">Saccharibacillus brassicae</name>
    <dbReference type="NCBI Taxonomy" id="2583377"/>
    <lineage>
        <taxon>Bacteria</taxon>
        <taxon>Bacillati</taxon>
        <taxon>Bacillota</taxon>
        <taxon>Bacilli</taxon>
        <taxon>Bacillales</taxon>
        <taxon>Paenibacillaceae</taxon>
        <taxon>Saccharibacillus</taxon>
    </lineage>
</organism>
<dbReference type="EMBL" id="CP041217">
    <property type="protein sequence ID" value="QDH22752.1"/>
    <property type="molecule type" value="Genomic_DNA"/>
</dbReference>
<feature type="transmembrane region" description="Helical" evidence="1">
    <location>
        <begin position="9"/>
        <end position="30"/>
    </location>
</feature>
<name>A0A4Y6UYB2_SACBS</name>
<gene>
    <name evidence="2" type="ORF">FFV09_19035</name>
</gene>
<protein>
    <submittedName>
        <fullName evidence="2">Uncharacterized protein</fullName>
    </submittedName>
</protein>
<keyword evidence="3" id="KW-1185">Reference proteome</keyword>
<reference evidence="2 3" key="1">
    <citation type="submission" date="2019-06" db="EMBL/GenBank/DDBJ databases">
        <title>Saccharibacillus brassicae sp. nov., an endophytic bacterium isolated from Chinese cabbage seeds (Brassica pekinensis).</title>
        <authorList>
            <person name="Jiang L."/>
            <person name="Lee J."/>
            <person name="Kim S.W."/>
        </authorList>
    </citation>
    <scope>NUCLEOTIDE SEQUENCE [LARGE SCALE GENOMIC DNA]</scope>
    <source>
        <strain evidence="3">KCTC 43072 / ATSA2</strain>
    </source>
</reference>
<keyword evidence="1" id="KW-1133">Transmembrane helix</keyword>
<keyword evidence="1" id="KW-0472">Membrane</keyword>
<dbReference type="OrthoDB" id="2614222at2"/>